<accession>A0A7I8D7A6</accession>
<protein>
    <submittedName>
        <fullName evidence="1">Uncharacterized protein</fullName>
    </submittedName>
</protein>
<dbReference type="AlphaFoldDB" id="A0A7I8D7A6"/>
<sequence length="108" mass="11422">MAIAILFTIGCVGTGVMLVDDRTASMAMGDEGRTTAPAISQEGLATGRILGREYTFPVPSREQMTEMGEQALNVIPPEIRLGAAGIGHVSQWIADAVQAALQWFTGET</sequence>
<organism evidence="1 2">
    <name type="scientific">Solibaculum mannosilyticum</name>
    <dbReference type="NCBI Taxonomy" id="2780922"/>
    <lineage>
        <taxon>Bacteria</taxon>
        <taxon>Bacillati</taxon>
        <taxon>Bacillota</taxon>
        <taxon>Clostridia</taxon>
        <taxon>Eubacteriales</taxon>
        <taxon>Oscillospiraceae</taxon>
        <taxon>Solibaculum</taxon>
    </lineage>
</organism>
<dbReference type="EMBL" id="AP023321">
    <property type="protein sequence ID" value="BCI61369.1"/>
    <property type="molecule type" value="Genomic_DNA"/>
</dbReference>
<name>A0A7I8D7A6_9FIRM</name>
<dbReference type="Proteomes" id="UP000593890">
    <property type="component" value="Chromosome"/>
</dbReference>
<evidence type="ECO:0000313" key="1">
    <source>
        <dbReference type="EMBL" id="BCI61369.1"/>
    </source>
</evidence>
<reference evidence="2" key="1">
    <citation type="submission" date="2020-07" db="EMBL/GenBank/DDBJ databases">
        <title>Complete genome sequencing of Clostridia bacterium strain 12CBH8.</title>
        <authorList>
            <person name="Sakamoto M."/>
            <person name="Murakami T."/>
            <person name="Mori H."/>
        </authorList>
    </citation>
    <scope>NUCLEOTIDE SEQUENCE [LARGE SCALE GENOMIC DNA]</scope>
    <source>
        <strain evidence="2">12CBH8</strain>
    </source>
</reference>
<evidence type="ECO:0000313" key="2">
    <source>
        <dbReference type="Proteomes" id="UP000593890"/>
    </source>
</evidence>
<proteinExistence type="predicted"/>
<gene>
    <name evidence="1" type="ORF">C12CBH8_20080</name>
</gene>
<dbReference type="KEGG" id="sman:C12CBH8_20080"/>
<keyword evidence="2" id="KW-1185">Reference proteome</keyword>